<dbReference type="Gene3D" id="3.40.50.300">
    <property type="entry name" value="P-loop containing nucleotide triphosphate hydrolases"/>
    <property type="match status" value="1"/>
</dbReference>
<dbReference type="InterPro" id="IPR025669">
    <property type="entry name" value="AAA_dom"/>
</dbReference>
<dbReference type="PANTHER" id="PTHR13696">
    <property type="entry name" value="P-LOOP CONTAINING NUCLEOSIDE TRIPHOSPHATE HYDROLASE"/>
    <property type="match status" value="1"/>
</dbReference>
<dbReference type="AlphaFoldDB" id="A0A2X2Y703"/>
<dbReference type="EMBL" id="UAWG01000005">
    <property type="protein sequence ID" value="SQB59458.1"/>
    <property type="molecule type" value="Genomic_DNA"/>
</dbReference>
<sequence length="250" mass="28106">MKKISVFNIKGGVAKTTSTANFGACLEEKGDRVLLVDLDPQSNLTKLFKAYSMEDVSIADVLLDKNLDIEKVIKKTDFDNIDILPSNVTLAFAERKILLDVNRSQQNRLAKALEEIEDKYDYCLIDCPPALNMITVNALCASDEVLVPIKIDKFALDGLEYLLDSIEEIKEEFNPNLNFKGCFITMDSSTTVNKVIKQELKSVLGEKMFNTSIHQNIKVVESTFEECPVVFSSKKARASLNYKDLSKEIF</sequence>
<evidence type="ECO:0000259" key="5">
    <source>
        <dbReference type="Pfam" id="PF13614"/>
    </source>
</evidence>
<dbReference type="Proteomes" id="UP000249986">
    <property type="component" value="Unassembled WGS sequence"/>
</dbReference>
<comment type="catalytic activity">
    <reaction evidence="2">
        <text>ATP + H2O = ADP + phosphate + H(+)</text>
        <dbReference type="Rhea" id="RHEA:13065"/>
        <dbReference type="ChEBI" id="CHEBI:15377"/>
        <dbReference type="ChEBI" id="CHEBI:15378"/>
        <dbReference type="ChEBI" id="CHEBI:30616"/>
        <dbReference type="ChEBI" id="CHEBI:43474"/>
        <dbReference type="ChEBI" id="CHEBI:456216"/>
    </reaction>
</comment>
<proteinExistence type="inferred from homology"/>
<comment type="similarity">
    <text evidence="1">Belongs to the ParA family.</text>
</comment>
<evidence type="ECO:0000313" key="8">
    <source>
        <dbReference type="Proteomes" id="UP000249986"/>
    </source>
</evidence>
<dbReference type="EMBL" id="UAWG01000005">
    <property type="protein sequence ID" value="SQB59447.1"/>
    <property type="molecule type" value="Genomic_DNA"/>
</dbReference>
<evidence type="ECO:0000256" key="1">
    <source>
        <dbReference type="ARBA" id="ARBA00006976"/>
    </source>
</evidence>
<dbReference type="SUPFAM" id="SSF52540">
    <property type="entry name" value="P-loop containing nucleoside triphosphate hydrolases"/>
    <property type="match status" value="1"/>
</dbReference>
<comment type="subunit">
    <text evidence="3">Dimerizes in the presence of ATP but not ADP; ATP-binding is required for double-stranded (ds)DNA-binding. Interacts with DnaA.</text>
</comment>
<evidence type="ECO:0000256" key="2">
    <source>
        <dbReference type="ARBA" id="ARBA00049360"/>
    </source>
</evidence>
<evidence type="ECO:0000256" key="4">
    <source>
        <dbReference type="ARBA" id="ARBA00071824"/>
    </source>
</evidence>
<dbReference type="InterPro" id="IPR050678">
    <property type="entry name" value="DNA_Partitioning_ATPase"/>
</dbReference>
<dbReference type="RefSeq" id="WP_003453323.1">
    <property type="nucleotide sequence ID" value="NZ_CATNWO010000009.1"/>
</dbReference>
<dbReference type="PANTHER" id="PTHR13696:SF99">
    <property type="entry name" value="COBYRINIC ACID AC-DIAMIDE SYNTHASE"/>
    <property type="match status" value="1"/>
</dbReference>
<accession>A0A2X2Y703</accession>
<gene>
    <name evidence="6" type="primary">soj_2</name>
    <name evidence="7" type="synonym">soj_3</name>
    <name evidence="6" type="ORF">NCTC10719_01156</name>
    <name evidence="7" type="ORF">NCTC10719_01167</name>
</gene>
<feature type="domain" description="AAA" evidence="5">
    <location>
        <begin position="1"/>
        <end position="178"/>
    </location>
</feature>
<name>A0A2X2Y703_CLOPF</name>
<dbReference type="InterPro" id="IPR027417">
    <property type="entry name" value="P-loop_NTPase"/>
</dbReference>
<evidence type="ECO:0000313" key="7">
    <source>
        <dbReference type="EMBL" id="SQB59458.1"/>
    </source>
</evidence>
<evidence type="ECO:0000256" key="3">
    <source>
        <dbReference type="ARBA" id="ARBA00062323"/>
    </source>
</evidence>
<dbReference type="Pfam" id="PF13614">
    <property type="entry name" value="AAA_31"/>
    <property type="match status" value="1"/>
</dbReference>
<protein>
    <recommendedName>
        <fullName evidence="4">Sporulation initiation inhibitor protein Soj</fullName>
    </recommendedName>
</protein>
<dbReference type="FunFam" id="3.40.50.300:FF:000285">
    <property type="entry name" value="Sporulation initiation inhibitor Soj"/>
    <property type="match status" value="1"/>
</dbReference>
<dbReference type="CDD" id="cd02042">
    <property type="entry name" value="ParAB_family"/>
    <property type="match status" value="1"/>
</dbReference>
<reference evidence="6 8" key="1">
    <citation type="submission" date="2018-06" db="EMBL/GenBank/DDBJ databases">
        <authorList>
            <consortium name="Pathogen Informatics"/>
            <person name="Doyle S."/>
        </authorList>
    </citation>
    <scope>NUCLEOTIDE SEQUENCE [LARGE SCALE GENOMIC DNA]</scope>
    <source>
        <strain evidence="6 8">NCTC10719</strain>
    </source>
</reference>
<organism evidence="6 8">
    <name type="scientific">Clostridium perfringens</name>
    <dbReference type="NCBI Taxonomy" id="1502"/>
    <lineage>
        <taxon>Bacteria</taxon>
        <taxon>Bacillati</taxon>
        <taxon>Bacillota</taxon>
        <taxon>Clostridia</taxon>
        <taxon>Eubacteriales</taxon>
        <taxon>Clostridiaceae</taxon>
        <taxon>Clostridium</taxon>
    </lineage>
</organism>
<evidence type="ECO:0000313" key="6">
    <source>
        <dbReference type="EMBL" id="SQB59447.1"/>
    </source>
</evidence>